<organism evidence="2 3">
    <name type="scientific">Tissierella simiarum</name>
    <dbReference type="NCBI Taxonomy" id="2841534"/>
    <lineage>
        <taxon>Bacteria</taxon>
        <taxon>Bacillati</taxon>
        <taxon>Bacillota</taxon>
        <taxon>Tissierellia</taxon>
        <taxon>Tissierellales</taxon>
        <taxon>Tissierellaceae</taxon>
        <taxon>Tissierella</taxon>
    </lineage>
</organism>
<accession>A0ABS6E5V7</accession>
<evidence type="ECO:0000259" key="1">
    <source>
        <dbReference type="Pfam" id="PF18894"/>
    </source>
</evidence>
<sequence>MANGEIITISKKFDKDKCRLNYTSINKQFSEITGYDYILEIKNYFIEKVSKEQIITLICHELRYIDKFGDLQPYYIKNRSDMEQH</sequence>
<dbReference type="RefSeq" id="WP_216519000.1">
    <property type="nucleotide sequence ID" value="NZ_JAHLPM010000007.1"/>
</dbReference>
<comment type="caution">
    <text evidence="2">The sequence shown here is derived from an EMBL/GenBank/DDBJ whole genome shotgun (WGS) entry which is preliminary data.</text>
</comment>
<evidence type="ECO:0000313" key="3">
    <source>
        <dbReference type="Proteomes" id="UP000749471"/>
    </source>
</evidence>
<proteinExistence type="predicted"/>
<feature type="domain" description="Putative phage metallopeptidase" evidence="1">
    <location>
        <begin position="23"/>
        <end position="70"/>
    </location>
</feature>
<dbReference type="InterPro" id="IPR043998">
    <property type="entry name" value="Put_Metallopep"/>
</dbReference>
<dbReference type="EMBL" id="JAHLPM010000007">
    <property type="protein sequence ID" value="MBU5438139.1"/>
    <property type="molecule type" value="Genomic_DNA"/>
</dbReference>
<dbReference type="Pfam" id="PF18894">
    <property type="entry name" value="PhageMetallopep"/>
    <property type="match status" value="1"/>
</dbReference>
<gene>
    <name evidence="2" type="ORF">KQI42_08975</name>
</gene>
<dbReference type="Proteomes" id="UP000749471">
    <property type="component" value="Unassembled WGS sequence"/>
</dbReference>
<reference evidence="2 3" key="1">
    <citation type="submission" date="2021-06" db="EMBL/GenBank/DDBJ databases">
        <authorList>
            <person name="Sun Q."/>
            <person name="Li D."/>
        </authorList>
    </citation>
    <scope>NUCLEOTIDE SEQUENCE [LARGE SCALE GENOMIC DNA]</scope>
    <source>
        <strain evidence="2 3">MSJ-40</strain>
    </source>
</reference>
<name>A0ABS6E5V7_9FIRM</name>
<evidence type="ECO:0000313" key="2">
    <source>
        <dbReference type="EMBL" id="MBU5438139.1"/>
    </source>
</evidence>
<protein>
    <recommendedName>
        <fullName evidence="1">Putative phage metallopeptidase domain-containing protein</fullName>
    </recommendedName>
</protein>
<keyword evidence="3" id="KW-1185">Reference proteome</keyword>